<protein>
    <submittedName>
        <fullName evidence="2">Uncharacterized protein</fullName>
    </submittedName>
</protein>
<name>A0AAV4I4L7_9GAST</name>
<reference evidence="2 3" key="1">
    <citation type="journal article" date="2021" name="Elife">
        <title>Chloroplast acquisition without the gene transfer in kleptoplastic sea slugs, Plakobranchus ocellatus.</title>
        <authorList>
            <person name="Maeda T."/>
            <person name="Takahashi S."/>
            <person name="Yoshida T."/>
            <person name="Shimamura S."/>
            <person name="Takaki Y."/>
            <person name="Nagai Y."/>
            <person name="Toyoda A."/>
            <person name="Suzuki Y."/>
            <person name="Arimoto A."/>
            <person name="Ishii H."/>
            <person name="Satoh N."/>
            <person name="Nishiyama T."/>
            <person name="Hasebe M."/>
            <person name="Maruyama T."/>
            <person name="Minagawa J."/>
            <person name="Obokata J."/>
            <person name="Shigenobu S."/>
        </authorList>
    </citation>
    <scope>NUCLEOTIDE SEQUENCE [LARGE SCALE GENOMIC DNA]</scope>
</reference>
<evidence type="ECO:0000256" key="1">
    <source>
        <dbReference type="SAM" id="MobiDB-lite"/>
    </source>
</evidence>
<gene>
    <name evidence="2" type="ORF">ElyMa_006509200</name>
</gene>
<dbReference type="Proteomes" id="UP000762676">
    <property type="component" value="Unassembled WGS sequence"/>
</dbReference>
<organism evidence="2 3">
    <name type="scientific">Elysia marginata</name>
    <dbReference type="NCBI Taxonomy" id="1093978"/>
    <lineage>
        <taxon>Eukaryota</taxon>
        <taxon>Metazoa</taxon>
        <taxon>Spiralia</taxon>
        <taxon>Lophotrochozoa</taxon>
        <taxon>Mollusca</taxon>
        <taxon>Gastropoda</taxon>
        <taxon>Heterobranchia</taxon>
        <taxon>Euthyneura</taxon>
        <taxon>Panpulmonata</taxon>
        <taxon>Sacoglossa</taxon>
        <taxon>Placobranchoidea</taxon>
        <taxon>Plakobranchidae</taxon>
        <taxon>Elysia</taxon>
    </lineage>
</organism>
<dbReference type="EMBL" id="BMAT01013054">
    <property type="protein sequence ID" value="GFS04980.1"/>
    <property type="molecule type" value="Genomic_DNA"/>
</dbReference>
<evidence type="ECO:0000313" key="3">
    <source>
        <dbReference type="Proteomes" id="UP000762676"/>
    </source>
</evidence>
<comment type="caution">
    <text evidence="2">The sequence shown here is derived from an EMBL/GenBank/DDBJ whole genome shotgun (WGS) entry which is preliminary data.</text>
</comment>
<keyword evidence="3" id="KW-1185">Reference proteome</keyword>
<feature type="region of interest" description="Disordered" evidence="1">
    <location>
        <begin position="48"/>
        <end position="67"/>
    </location>
</feature>
<sequence length="197" mass="22261">MKSYQDEIRAQIVVPLGKLHETIDCGQSVRPTKGHHNSYIDFPTKDALPPPPHPPLKIDMGNQQYSGPRDSDTLLRRKMAPCFVLSFTHLNLIMTFVGPGDDNLALRVSEVSTNDHNYYSWTLQPPSNDRIYKAANFRPKDSVMVKRGDERTDRTVSGGCPRRGLSLGPCCWKTPSGLIKANVSNGWWRDRDEKKQV</sequence>
<accession>A0AAV4I4L7</accession>
<dbReference type="AlphaFoldDB" id="A0AAV4I4L7"/>
<proteinExistence type="predicted"/>
<evidence type="ECO:0000313" key="2">
    <source>
        <dbReference type="EMBL" id="GFS04980.1"/>
    </source>
</evidence>